<feature type="compositionally biased region" description="Polar residues" evidence="1">
    <location>
        <begin position="146"/>
        <end position="161"/>
    </location>
</feature>
<evidence type="ECO:0000256" key="1">
    <source>
        <dbReference type="SAM" id="MobiDB-lite"/>
    </source>
</evidence>
<feature type="compositionally biased region" description="Polar residues" evidence="1">
    <location>
        <begin position="25"/>
        <end position="36"/>
    </location>
</feature>
<dbReference type="Proteomes" id="UP001642501">
    <property type="component" value="Unassembled WGS sequence"/>
</dbReference>
<keyword evidence="3" id="KW-1185">Reference proteome</keyword>
<feature type="compositionally biased region" description="Gly residues" evidence="1">
    <location>
        <begin position="162"/>
        <end position="173"/>
    </location>
</feature>
<accession>A0ABP0DZC3</accession>
<sequence>MNRQLMCSALARTARGVIPAPAGSASFSTTSPQSVLKNIPSRKGRLAAAASELSSLNDSSENRFSKHTSDSDSTANSSSSREPVSSGGSNPHFSGAPPSRDAETDTQPKSKIINLRSLPRSGLSGSSNSRFPGPSGVSTPVPRFSRSGNPNPAFKTSLSPQNGGGDRGGGGRFAGRSPGPRRSTGAGGMRRSPRRTRRDDDKKNVKNNAQQADEYAYPTEDMRKYMESLSVGEAVVYEPALTLEGLMGYGPAVASAQGNSSRGPVSSVLRSMRVMSDGYAFAGAQEEGASVTSTLHNPKLLIERLHDGKTVFFDTADERAMVDKALHSNKVMAHLKKRKLPEDTTMIAPLPDAAKEAIVDAAVRGVYEASSATAAPSGSLLATYHRYQSLSYTYTEQQAANFDKKILELLPHAAAEMNSAKGGKAGAKA</sequence>
<feature type="compositionally biased region" description="Low complexity" evidence="1">
    <location>
        <begin position="46"/>
        <end position="59"/>
    </location>
</feature>
<feature type="region of interest" description="Disordered" evidence="1">
    <location>
        <begin position="20"/>
        <end position="218"/>
    </location>
</feature>
<proteinExistence type="predicted"/>
<reference evidence="2 3" key="1">
    <citation type="submission" date="2024-01" db="EMBL/GenBank/DDBJ databases">
        <authorList>
            <person name="Allen C."/>
            <person name="Tagirdzhanova G."/>
        </authorList>
    </citation>
    <scope>NUCLEOTIDE SEQUENCE [LARGE SCALE GENOMIC DNA]</scope>
    <source>
        <strain evidence="2 3">CBS 573.63</strain>
    </source>
</reference>
<feature type="compositionally biased region" description="Low complexity" evidence="1">
    <location>
        <begin position="71"/>
        <end position="89"/>
    </location>
</feature>
<protein>
    <submittedName>
        <fullName evidence="2">Uncharacterized protein</fullName>
    </submittedName>
</protein>
<dbReference type="EMBL" id="CAWUOM010000140">
    <property type="protein sequence ID" value="CAK7273651.1"/>
    <property type="molecule type" value="Genomic_DNA"/>
</dbReference>
<feature type="compositionally biased region" description="Basic and acidic residues" evidence="1">
    <location>
        <begin position="60"/>
        <end position="70"/>
    </location>
</feature>
<organism evidence="2 3">
    <name type="scientific">Sporothrix epigloea</name>
    <dbReference type="NCBI Taxonomy" id="1892477"/>
    <lineage>
        <taxon>Eukaryota</taxon>
        <taxon>Fungi</taxon>
        <taxon>Dikarya</taxon>
        <taxon>Ascomycota</taxon>
        <taxon>Pezizomycotina</taxon>
        <taxon>Sordariomycetes</taxon>
        <taxon>Sordariomycetidae</taxon>
        <taxon>Ophiostomatales</taxon>
        <taxon>Ophiostomataceae</taxon>
        <taxon>Sporothrix</taxon>
    </lineage>
</organism>
<name>A0ABP0DZC3_9PEZI</name>
<evidence type="ECO:0000313" key="2">
    <source>
        <dbReference type="EMBL" id="CAK7273651.1"/>
    </source>
</evidence>
<comment type="caution">
    <text evidence="2">The sequence shown here is derived from an EMBL/GenBank/DDBJ whole genome shotgun (WGS) entry which is preliminary data.</text>
</comment>
<gene>
    <name evidence="2" type="ORF">SEPCBS57363_005758</name>
</gene>
<evidence type="ECO:0000313" key="3">
    <source>
        <dbReference type="Proteomes" id="UP001642501"/>
    </source>
</evidence>
<feature type="compositionally biased region" description="Low complexity" evidence="1">
    <location>
        <begin position="114"/>
        <end position="130"/>
    </location>
</feature>